<sequence>MQLLPAALRAFHTLQGALRSHQIAWPSQLSSDAYLPLPSPPPPSRPLSLSA</sequence>
<reference evidence="1" key="1">
    <citation type="submission" date="2014-09" db="EMBL/GenBank/DDBJ databases">
        <authorList>
            <person name="Magalhaes I.L.F."/>
            <person name="Oliveira U."/>
            <person name="Santos F.R."/>
            <person name="Vidigal T.H.D.A."/>
            <person name="Brescovit A.D."/>
            <person name="Santos A.J."/>
        </authorList>
    </citation>
    <scope>NUCLEOTIDE SEQUENCE</scope>
    <source>
        <tissue evidence="1">Shoot tissue taken approximately 20 cm above the soil surface</tissue>
    </source>
</reference>
<evidence type="ECO:0000313" key="1">
    <source>
        <dbReference type="EMBL" id="JAE34452.1"/>
    </source>
</evidence>
<name>A0A0A9HCG7_ARUDO</name>
<dbReference type="AlphaFoldDB" id="A0A0A9HCG7"/>
<dbReference type="EMBL" id="GBRH01163444">
    <property type="protein sequence ID" value="JAE34452.1"/>
    <property type="molecule type" value="Transcribed_RNA"/>
</dbReference>
<reference evidence="1" key="2">
    <citation type="journal article" date="2015" name="Data Brief">
        <title>Shoot transcriptome of the giant reed, Arundo donax.</title>
        <authorList>
            <person name="Barrero R.A."/>
            <person name="Guerrero F.D."/>
            <person name="Moolhuijzen P."/>
            <person name="Goolsby J.A."/>
            <person name="Tidwell J."/>
            <person name="Bellgard S.E."/>
            <person name="Bellgard M.I."/>
        </authorList>
    </citation>
    <scope>NUCLEOTIDE SEQUENCE</scope>
    <source>
        <tissue evidence="1">Shoot tissue taken approximately 20 cm above the soil surface</tissue>
    </source>
</reference>
<organism evidence="1">
    <name type="scientific">Arundo donax</name>
    <name type="common">Giant reed</name>
    <name type="synonym">Donax arundinaceus</name>
    <dbReference type="NCBI Taxonomy" id="35708"/>
    <lineage>
        <taxon>Eukaryota</taxon>
        <taxon>Viridiplantae</taxon>
        <taxon>Streptophyta</taxon>
        <taxon>Embryophyta</taxon>
        <taxon>Tracheophyta</taxon>
        <taxon>Spermatophyta</taxon>
        <taxon>Magnoliopsida</taxon>
        <taxon>Liliopsida</taxon>
        <taxon>Poales</taxon>
        <taxon>Poaceae</taxon>
        <taxon>PACMAD clade</taxon>
        <taxon>Arundinoideae</taxon>
        <taxon>Arundineae</taxon>
        <taxon>Arundo</taxon>
    </lineage>
</organism>
<protein>
    <submittedName>
        <fullName evidence="1">Uncharacterized protein</fullName>
    </submittedName>
</protein>
<proteinExistence type="predicted"/>
<accession>A0A0A9HCG7</accession>